<evidence type="ECO:0000313" key="6">
    <source>
        <dbReference type="WBParaSite" id="maker-unitig_44006-snap-gene-0.3-mRNA-1"/>
    </source>
</evidence>
<feature type="region of interest" description="Disordered" evidence="4">
    <location>
        <begin position="67"/>
        <end position="88"/>
    </location>
</feature>
<organism evidence="5 6">
    <name type="scientific">Macrostomum lignano</name>
    <dbReference type="NCBI Taxonomy" id="282301"/>
    <lineage>
        <taxon>Eukaryota</taxon>
        <taxon>Metazoa</taxon>
        <taxon>Spiralia</taxon>
        <taxon>Lophotrochozoa</taxon>
        <taxon>Platyhelminthes</taxon>
        <taxon>Rhabditophora</taxon>
        <taxon>Macrostomorpha</taxon>
        <taxon>Macrostomida</taxon>
        <taxon>Macrostomidae</taxon>
        <taxon>Macrostomum</taxon>
    </lineage>
</organism>
<keyword evidence="5" id="KW-1185">Reference proteome</keyword>
<keyword evidence="1" id="KW-0227">DNA damage</keyword>
<evidence type="ECO:0000256" key="1">
    <source>
        <dbReference type="ARBA" id="ARBA00022763"/>
    </source>
</evidence>
<keyword evidence="3" id="KW-0234">DNA repair</keyword>
<evidence type="ECO:0000256" key="2">
    <source>
        <dbReference type="ARBA" id="ARBA00022801"/>
    </source>
</evidence>
<accession>A0A1I8FQ68</accession>
<evidence type="ECO:0000313" key="5">
    <source>
        <dbReference type="Proteomes" id="UP000095280"/>
    </source>
</evidence>
<proteinExistence type="predicted"/>
<protein>
    <submittedName>
        <fullName evidence="6">DUF4070 domain-containing protein</fullName>
    </submittedName>
</protein>
<reference evidence="6" key="1">
    <citation type="submission" date="2016-11" db="UniProtKB">
        <authorList>
            <consortium name="WormBaseParasite"/>
        </authorList>
    </citation>
    <scope>IDENTIFICATION</scope>
</reference>
<dbReference type="GO" id="GO:0000724">
    <property type="term" value="P:double-strand break repair via homologous recombination"/>
    <property type="evidence" value="ECO:0007669"/>
    <property type="project" value="TreeGrafter"/>
</dbReference>
<keyword evidence="2" id="KW-0378">Hydrolase</keyword>
<dbReference type="PANTHER" id="PTHR10150">
    <property type="entry name" value="DNA REPAIR ENDONUCLEASE XPF"/>
    <property type="match status" value="1"/>
</dbReference>
<dbReference type="AlphaFoldDB" id="A0A1I8FQ68"/>
<dbReference type="GO" id="GO:0000110">
    <property type="term" value="C:nucleotide-excision repair factor 1 complex"/>
    <property type="evidence" value="ECO:0007669"/>
    <property type="project" value="TreeGrafter"/>
</dbReference>
<feature type="compositionally biased region" description="Basic residues" evidence="4">
    <location>
        <begin position="67"/>
        <end position="78"/>
    </location>
</feature>
<dbReference type="Proteomes" id="UP000095280">
    <property type="component" value="Unplaced"/>
</dbReference>
<dbReference type="WBParaSite" id="maker-unitig_44006-snap-gene-0.3-mRNA-1">
    <property type="protein sequence ID" value="maker-unitig_44006-snap-gene-0.3-mRNA-1"/>
    <property type="gene ID" value="maker-unitig_44006-snap-gene-0.3"/>
</dbReference>
<name>A0A1I8FQ68_9PLAT</name>
<dbReference type="GO" id="GO:0000712">
    <property type="term" value="P:resolution of meiotic recombination intermediates"/>
    <property type="evidence" value="ECO:0007669"/>
    <property type="project" value="TreeGrafter"/>
</dbReference>
<evidence type="ECO:0000256" key="3">
    <source>
        <dbReference type="ARBA" id="ARBA00023204"/>
    </source>
</evidence>
<dbReference type="GO" id="GO:0000014">
    <property type="term" value="F:single-stranded DNA endodeoxyribonuclease activity"/>
    <property type="evidence" value="ECO:0007669"/>
    <property type="project" value="TreeGrafter"/>
</dbReference>
<dbReference type="GO" id="GO:0003697">
    <property type="term" value="F:single-stranded DNA binding"/>
    <property type="evidence" value="ECO:0007669"/>
    <property type="project" value="TreeGrafter"/>
</dbReference>
<dbReference type="PANTHER" id="PTHR10150:SF0">
    <property type="entry name" value="DNA REPAIR ENDONUCLEASE XPF"/>
    <property type="match status" value="1"/>
</dbReference>
<dbReference type="GO" id="GO:0003684">
    <property type="term" value="F:damaged DNA binding"/>
    <property type="evidence" value="ECO:0007669"/>
    <property type="project" value="TreeGrafter"/>
</dbReference>
<sequence>EAFVLRLYREANPTGFIKAITDRRQGLTPRGGFGIERILRTLFVPGLFLLPARFMRAWPPAWTPARHRSSLARPRAGRQRADGGERADSRFDQLLRSYTDPVWHRMSYRSRQLVADIRTLRRFLLALTQ</sequence>
<feature type="compositionally biased region" description="Basic and acidic residues" evidence="4">
    <location>
        <begin position="79"/>
        <end position="88"/>
    </location>
</feature>
<evidence type="ECO:0000256" key="4">
    <source>
        <dbReference type="SAM" id="MobiDB-lite"/>
    </source>
</evidence>
<dbReference type="GO" id="GO:1901255">
    <property type="term" value="P:nucleotide-excision repair involved in interstrand cross-link repair"/>
    <property type="evidence" value="ECO:0007669"/>
    <property type="project" value="TreeGrafter"/>
</dbReference>